<sequence>MARRKSSRKTPVRRRKSAGGGRTWPWVLSLLAVGGAIYAHDHQPQLERNFAGYFGKPAARHQQVAVDASKPKPIWRPPGGVDRATVAAISPARAKPVTPAPAATNAAYIPPAAVGVPEKRPLTASLASAGQAINGRSFTNTFYYCGTSGLDNCVASGDTLWFHKQKIVLADVTAPAMEQAKCQQERDLGFAAKVRLRELLNAGRFELATTDGAATAGAARLVMRNGRSVGAVLASEGLAHPRGAAAGWCP</sequence>
<comment type="caution">
    <text evidence="2">The sequence shown here is derived from an EMBL/GenBank/DDBJ whole genome shotgun (WGS) entry which is preliminary data.</text>
</comment>
<keyword evidence="2" id="KW-0540">Nuclease</keyword>
<keyword evidence="3" id="KW-1185">Reference proteome</keyword>
<dbReference type="Gene3D" id="2.40.50.90">
    <property type="match status" value="1"/>
</dbReference>
<keyword evidence="2" id="KW-0255">Endonuclease</keyword>
<dbReference type="EMBL" id="JAGGJU010000003">
    <property type="protein sequence ID" value="MBP1849919.1"/>
    <property type="molecule type" value="Genomic_DNA"/>
</dbReference>
<evidence type="ECO:0000313" key="3">
    <source>
        <dbReference type="Proteomes" id="UP000759443"/>
    </source>
</evidence>
<evidence type="ECO:0000313" key="2">
    <source>
        <dbReference type="EMBL" id="MBP1849919.1"/>
    </source>
</evidence>
<name>A0ABS4DWA3_9HYPH</name>
<accession>A0ABS4DWA3</accession>
<gene>
    <name evidence="2" type="ORF">J2Z17_001340</name>
</gene>
<dbReference type="Proteomes" id="UP000759443">
    <property type="component" value="Unassembled WGS sequence"/>
</dbReference>
<protein>
    <submittedName>
        <fullName evidence="2">Endonuclease YncB(Thermonuclease family)</fullName>
    </submittedName>
</protein>
<proteinExistence type="predicted"/>
<reference evidence="2 3" key="1">
    <citation type="submission" date="2021-03" db="EMBL/GenBank/DDBJ databases">
        <title>Genomic Encyclopedia of Type Strains, Phase IV (KMG-IV): sequencing the most valuable type-strain genomes for metagenomic binning, comparative biology and taxonomic classification.</title>
        <authorList>
            <person name="Goeker M."/>
        </authorList>
    </citation>
    <scope>NUCLEOTIDE SEQUENCE [LARGE SCALE GENOMIC DNA]</scope>
    <source>
        <strain evidence="2 3">DSM 21600</strain>
    </source>
</reference>
<keyword evidence="2" id="KW-0378">Hydrolase</keyword>
<dbReference type="RefSeq" id="WP_209943384.1">
    <property type="nucleotide sequence ID" value="NZ_JAGGJU010000003.1"/>
</dbReference>
<feature type="compositionally biased region" description="Basic residues" evidence="1">
    <location>
        <begin position="1"/>
        <end position="17"/>
    </location>
</feature>
<feature type="region of interest" description="Disordered" evidence="1">
    <location>
        <begin position="1"/>
        <end position="20"/>
    </location>
</feature>
<organism evidence="2 3">
    <name type="scientific">Rhizobium halophytocola</name>
    <dbReference type="NCBI Taxonomy" id="735519"/>
    <lineage>
        <taxon>Bacteria</taxon>
        <taxon>Pseudomonadati</taxon>
        <taxon>Pseudomonadota</taxon>
        <taxon>Alphaproteobacteria</taxon>
        <taxon>Hyphomicrobiales</taxon>
        <taxon>Rhizobiaceae</taxon>
        <taxon>Rhizobium/Agrobacterium group</taxon>
        <taxon>Rhizobium</taxon>
    </lineage>
</organism>
<dbReference type="GO" id="GO:0004519">
    <property type="term" value="F:endonuclease activity"/>
    <property type="evidence" value="ECO:0007669"/>
    <property type="project" value="UniProtKB-KW"/>
</dbReference>
<dbReference type="InterPro" id="IPR035437">
    <property type="entry name" value="SNase_OB-fold_sf"/>
</dbReference>
<dbReference type="SUPFAM" id="SSF50199">
    <property type="entry name" value="Staphylococcal nuclease"/>
    <property type="match status" value="1"/>
</dbReference>
<evidence type="ECO:0000256" key="1">
    <source>
        <dbReference type="SAM" id="MobiDB-lite"/>
    </source>
</evidence>